<evidence type="ECO:0000313" key="1">
    <source>
        <dbReference type="Proteomes" id="UP000504610"/>
    </source>
</evidence>
<sequence length="283" mass="31242">MSIGVVYIKSEGFDIEGIVGPVGNVMSGQMVSFDCEGLNSRNCPLGWKVKCYGKLGLHRYNLIKGTNLELHSLFKFNKWGSGASSFFITLAASHDAFSLPCMQTFQVRVDEQQYACLNVSFVLLPGLAAVTPPHGQHQLSQTVQCVENCLLGLHMLMISNGFTWWINQSYLAPTGFVCTSSLFFVIKFGKLPEGKLEFVKVAIETDEETPLKAKSSVLYIAFKGLAVDGADESVEQRAIIKSEFNELTGCLAVKDELCKGEDYVAPTSVFERRLAYHLSRVRA</sequence>
<dbReference type="KEGG" id="rsz:108835789"/>
<keyword evidence="1" id="KW-1185">Reference proteome</keyword>
<dbReference type="PANTHER" id="PTHR31260:SF35">
    <property type="entry name" value="MALECTIN-LIKE DOMAIN-CONTAINING PROTEIN"/>
    <property type="match status" value="1"/>
</dbReference>
<proteinExistence type="predicted"/>
<dbReference type="GeneID" id="108835789"/>
<reference evidence="2" key="2">
    <citation type="submission" date="2025-08" db="UniProtKB">
        <authorList>
            <consortium name="RefSeq"/>
        </authorList>
    </citation>
    <scope>IDENTIFICATION</scope>
    <source>
        <tissue evidence="2">Leaf</tissue>
    </source>
</reference>
<name>A0A9W3DIB8_RAPSA</name>
<dbReference type="Pfam" id="PF04776">
    <property type="entry name" value="protein_MS5"/>
    <property type="match status" value="1"/>
</dbReference>
<dbReference type="OrthoDB" id="1104743at2759"/>
<reference evidence="1" key="1">
    <citation type="journal article" date="2019" name="Database">
        <title>The radish genome database (RadishGD): an integrated information resource for radish genomics.</title>
        <authorList>
            <person name="Yu H.J."/>
            <person name="Baek S."/>
            <person name="Lee Y.J."/>
            <person name="Cho A."/>
            <person name="Mun J.H."/>
        </authorList>
    </citation>
    <scope>NUCLEOTIDE SEQUENCE [LARGE SCALE GENOMIC DNA]</scope>
    <source>
        <strain evidence="1">cv. WK10039</strain>
    </source>
</reference>
<dbReference type="PANTHER" id="PTHR31260">
    <property type="entry name" value="CYSTATIN/MONELLIN SUPERFAMILY PROTEIN"/>
    <property type="match status" value="1"/>
</dbReference>
<gene>
    <name evidence="2" type="primary">LOC108835789</name>
</gene>
<dbReference type="RefSeq" id="XP_056863564.1">
    <property type="nucleotide sequence ID" value="XM_057007584.1"/>
</dbReference>
<evidence type="ECO:0000313" key="2">
    <source>
        <dbReference type="RefSeq" id="XP_056863564.1"/>
    </source>
</evidence>
<protein>
    <submittedName>
        <fullName evidence="2">UPF0725 protein At1g02770-like</fullName>
    </submittedName>
</protein>
<dbReference type="InterPro" id="IPR006462">
    <property type="entry name" value="MS5"/>
</dbReference>
<dbReference type="Proteomes" id="UP000504610">
    <property type="component" value="Chromosome 4"/>
</dbReference>
<accession>A0A9W3DIB8</accession>
<organism evidence="1 2">
    <name type="scientific">Raphanus sativus</name>
    <name type="common">Radish</name>
    <name type="synonym">Raphanus raphanistrum var. sativus</name>
    <dbReference type="NCBI Taxonomy" id="3726"/>
    <lineage>
        <taxon>Eukaryota</taxon>
        <taxon>Viridiplantae</taxon>
        <taxon>Streptophyta</taxon>
        <taxon>Embryophyta</taxon>
        <taxon>Tracheophyta</taxon>
        <taxon>Spermatophyta</taxon>
        <taxon>Magnoliopsida</taxon>
        <taxon>eudicotyledons</taxon>
        <taxon>Gunneridae</taxon>
        <taxon>Pentapetalae</taxon>
        <taxon>rosids</taxon>
        <taxon>malvids</taxon>
        <taxon>Brassicales</taxon>
        <taxon>Brassicaceae</taxon>
        <taxon>Brassiceae</taxon>
        <taxon>Raphanus</taxon>
    </lineage>
</organism>
<dbReference type="AlphaFoldDB" id="A0A9W3DIB8"/>